<keyword evidence="3" id="KW-0804">Transcription</keyword>
<evidence type="ECO:0000313" key="6">
    <source>
        <dbReference type="EMBL" id="TDE11834.1"/>
    </source>
</evidence>
<evidence type="ECO:0000256" key="3">
    <source>
        <dbReference type="ARBA" id="ARBA00023163"/>
    </source>
</evidence>
<dbReference type="InterPro" id="IPR005471">
    <property type="entry name" value="Tscrpt_reg_IclR_N"/>
</dbReference>
<evidence type="ECO:0000256" key="1">
    <source>
        <dbReference type="ARBA" id="ARBA00023015"/>
    </source>
</evidence>
<organism evidence="6 7">
    <name type="scientific">Jiangella asiatica</name>
    <dbReference type="NCBI Taxonomy" id="2530372"/>
    <lineage>
        <taxon>Bacteria</taxon>
        <taxon>Bacillati</taxon>
        <taxon>Actinomycetota</taxon>
        <taxon>Actinomycetes</taxon>
        <taxon>Jiangellales</taxon>
        <taxon>Jiangellaceae</taxon>
        <taxon>Jiangella</taxon>
    </lineage>
</organism>
<dbReference type="SMART" id="SM00346">
    <property type="entry name" value="HTH_ICLR"/>
    <property type="match status" value="1"/>
</dbReference>
<keyword evidence="1" id="KW-0805">Transcription regulation</keyword>
<dbReference type="PANTHER" id="PTHR30136">
    <property type="entry name" value="HELIX-TURN-HELIX TRANSCRIPTIONAL REGULATOR, ICLR FAMILY"/>
    <property type="match status" value="1"/>
</dbReference>
<evidence type="ECO:0000259" key="5">
    <source>
        <dbReference type="PROSITE" id="PS51078"/>
    </source>
</evidence>
<dbReference type="EMBL" id="SMKZ01000009">
    <property type="protein sequence ID" value="TDE11834.1"/>
    <property type="molecule type" value="Genomic_DNA"/>
</dbReference>
<dbReference type="Pfam" id="PF01614">
    <property type="entry name" value="IclR_C"/>
    <property type="match status" value="1"/>
</dbReference>
<dbReference type="InterPro" id="IPR036390">
    <property type="entry name" value="WH_DNA-bd_sf"/>
</dbReference>
<keyword evidence="2" id="KW-0238">DNA-binding</keyword>
<reference evidence="6 7" key="1">
    <citation type="submission" date="2019-03" db="EMBL/GenBank/DDBJ databases">
        <title>Draft genome sequences of novel Actinobacteria.</title>
        <authorList>
            <person name="Sahin N."/>
            <person name="Ay H."/>
            <person name="Saygin H."/>
        </authorList>
    </citation>
    <scope>NUCLEOTIDE SEQUENCE [LARGE SCALE GENOMIC DNA]</scope>
    <source>
        <strain evidence="6 7">5K138</strain>
    </source>
</reference>
<proteinExistence type="predicted"/>
<accession>A0A4R5DIS3</accession>
<evidence type="ECO:0000313" key="7">
    <source>
        <dbReference type="Proteomes" id="UP000294739"/>
    </source>
</evidence>
<dbReference type="InterPro" id="IPR036388">
    <property type="entry name" value="WH-like_DNA-bd_sf"/>
</dbReference>
<dbReference type="InterPro" id="IPR014757">
    <property type="entry name" value="Tscrpt_reg_IclR_C"/>
</dbReference>
<feature type="domain" description="HTH iclR-type" evidence="4">
    <location>
        <begin position="7"/>
        <end position="68"/>
    </location>
</feature>
<dbReference type="AlphaFoldDB" id="A0A4R5DIS3"/>
<keyword evidence="7" id="KW-1185">Reference proteome</keyword>
<dbReference type="SUPFAM" id="SSF55781">
    <property type="entry name" value="GAF domain-like"/>
    <property type="match status" value="1"/>
</dbReference>
<dbReference type="RefSeq" id="WP_131893440.1">
    <property type="nucleotide sequence ID" value="NZ_SMKZ01000009.1"/>
</dbReference>
<dbReference type="Proteomes" id="UP000294739">
    <property type="component" value="Unassembled WGS sequence"/>
</dbReference>
<sequence length="256" mass="27509">MAGEGGLRLVRKAVEVLDLLGEGRELTIAQLAERSGEPRSSLYRLLGTLEQLEMVEPTERRGYFRLGVHVMRLGIASVEGRGLRECARPALERLRTETGGLTAYLVVRRDREAVCIERVEGTRVASMALKLGGALPLHAGAAPRALLAFSAEDQWREYTDGGELRRLTDNTPAEPERLYEVLAQERAEGICVSDGDVTVGIAAIGAPIFDHDGAVVAAMSVSGLRDEVVGPNAAKVKDLVAECAADVSRALGHRTS</sequence>
<evidence type="ECO:0000259" key="4">
    <source>
        <dbReference type="PROSITE" id="PS51077"/>
    </source>
</evidence>
<dbReference type="Gene3D" id="1.10.10.10">
    <property type="entry name" value="Winged helix-like DNA-binding domain superfamily/Winged helix DNA-binding domain"/>
    <property type="match status" value="1"/>
</dbReference>
<dbReference type="Gene3D" id="3.30.450.40">
    <property type="match status" value="1"/>
</dbReference>
<dbReference type="InParanoid" id="A0A4R5DIS3"/>
<feature type="domain" description="IclR-ED" evidence="5">
    <location>
        <begin position="69"/>
        <end position="253"/>
    </location>
</feature>
<dbReference type="PROSITE" id="PS51077">
    <property type="entry name" value="HTH_ICLR"/>
    <property type="match status" value="1"/>
</dbReference>
<dbReference type="PANTHER" id="PTHR30136:SF24">
    <property type="entry name" value="HTH-TYPE TRANSCRIPTIONAL REPRESSOR ALLR"/>
    <property type="match status" value="1"/>
</dbReference>
<dbReference type="GO" id="GO:0003677">
    <property type="term" value="F:DNA binding"/>
    <property type="evidence" value="ECO:0007669"/>
    <property type="project" value="UniProtKB-KW"/>
</dbReference>
<evidence type="ECO:0000256" key="2">
    <source>
        <dbReference type="ARBA" id="ARBA00023125"/>
    </source>
</evidence>
<dbReference type="Pfam" id="PF09339">
    <property type="entry name" value="HTH_IclR"/>
    <property type="match status" value="1"/>
</dbReference>
<dbReference type="OrthoDB" id="4068713at2"/>
<gene>
    <name evidence="6" type="ORF">E1269_08710</name>
</gene>
<dbReference type="GO" id="GO:0003700">
    <property type="term" value="F:DNA-binding transcription factor activity"/>
    <property type="evidence" value="ECO:0007669"/>
    <property type="project" value="TreeGrafter"/>
</dbReference>
<comment type="caution">
    <text evidence="6">The sequence shown here is derived from an EMBL/GenBank/DDBJ whole genome shotgun (WGS) entry which is preliminary data.</text>
</comment>
<dbReference type="PROSITE" id="PS51078">
    <property type="entry name" value="ICLR_ED"/>
    <property type="match status" value="1"/>
</dbReference>
<protein>
    <submittedName>
        <fullName evidence="6">IclR family transcriptional regulator</fullName>
    </submittedName>
</protein>
<dbReference type="SUPFAM" id="SSF46785">
    <property type="entry name" value="Winged helix' DNA-binding domain"/>
    <property type="match status" value="1"/>
</dbReference>
<dbReference type="InterPro" id="IPR029016">
    <property type="entry name" value="GAF-like_dom_sf"/>
</dbReference>
<dbReference type="InterPro" id="IPR050707">
    <property type="entry name" value="HTH_MetabolicPath_Reg"/>
</dbReference>
<dbReference type="GO" id="GO:0045892">
    <property type="term" value="P:negative regulation of DNA-templated transcription"/>
    <property type="evidence" value="ECO:0007669"/>
    <property type="project" value="TreeGrafter"/>
</dbReference>
<name>A0A4R5DIS3_9ACTN</name>